<organism evidence="1">
    <name type="scientific">marine sediment metagenome</name>
    <dbReference type="NCBI Taxonomy" id="412755"/>
    <lineage>
        <taxon>unclassified sequences</taxon>
        <taxon>metagenomes</taxon>
        <taxon>ecological metagenomes</taxon>
    </lineage>
</organism>
<name>A0A0F9I731_9ZZZZ</name>
<evidence type="ECO:0000313" key="1">
    <source>
        <dbReference type="EMBL" id="KKL89605.1"/>
    </source>
</evidence>
<reference evidence="1" key="1">
    <citation type="journal article" date="2015" name="Nature">
        <title>Complex archaea that bridge the gap between prokaryotes and eukaryotes.</title>
        <authorList>
            <person name="Spang A."/>
            <person name="Saw J.H."/>
            <person name="Jorgensen S.L."/>
            <person name="Zaremba-Niedzwiedzka K."/>
            <person name="Martijn J."/>
            <person name="Lind A.E."/>
            <person name="van Eijk R."/>
            <person name="Schleper C."/>
            <person name="Guy L."/>
            <person name="Ettema T.J."/>
        </authorList>
    </citation>
    <scope>NUCLEOTIDE SEQUENCE</scope>
</reference>
<dbReference type="AlphaFoldDB" id="A0A0F9I731"/>
<gene>
    <name evidence="1" type="ORF">LCGC14_1913080</name>
</gene>
<sequence>RLGDAKLFRARNPSTEGVIKPYGSMMHCEKLPIVCGFKKSLLRPETPTKEQEELIVIANHFVW</sequence>
<proteinExistence type="predicted"/>
<accession>A0A0F9I731</accession>
<comment type="caution">
    <text evidence="1">The sequence shown here is derived from an EMBL/GenBank/DDBJ whole genome shotgun (WGS) entry which is preliminary data.</text>
</comment>
<dbReference type="EMBL" id="LAZR01020241">
    <property type="protein sequence ID" value="KKL89605.1"/>
    <property type="molecule type" value="Genomic_DNA"/>
</dbReference>
<protein>
    <submittedName>
        <fullName evidence="1">Uncharacterized protein</fullName>
    </submittedName>
</protein>
<feature type="non-terminal residue" evidence="1">
    <location>
        <position position="1"/>
    </location>
</feature>